<dbReference type="SUPFAM" id="SSF53474">
    <property type="entry name" value="alpha/beta-Hydrolases"/>
    <property type="match status" value="1"/>
</dbReference>
<sequence>MASSNVATRWRELSGQKNWDGLLHPLDLDLRHYIIHYGERAGAVGDLFNNKKESSGFGHSLYPKEEFFSGACLEKGNKFKHSVTHFFYAGSDAVESAWFGYVAVTTDEGKAVLGRRDILVAWRGTITDSEWFNNVNFFQTSASELFGTDNQAMVHSGFLSLYTGTRSDSAHNKTSARHQVRDAVRELVNKYQDEEISITVTGFSLGAALATLNAMDIVANGYNKPKDNAQKSCMVTGFVFGGPCVGNDGLKEVFKRLGAHDLHLLRITNARDPVHRLPIGSYIHLGEELKINSTKSNYLKWNVSAHNMEIYLHGVAGVQDEGFHLEVDHDVALVNKYLDRLKDKHKIPPNWWEGENRKNMVQADNGHWTVIIKE</sequence>
<reference evidence="8" key="1">
    <citation type="submission" date="2025-08" db="UniProtKB">
        <authorList>
            <consortium name="RefSeq"/>
        </authorList>
    </citation>
    <scope>IDENTIFICATION</scope>
    <source>
        <tissue evidence="8">Fruit stalk</tissue>
    </source>
</reference>
<dbReference type="CDD" id="cd00519">
    <property type="entry name" value="Lipase_3"/>
    <property type="match status" value="1"/>
</dbReference>
<evidence type="ECO:0000313" key="8">
    <source>
        <dbReference type="RefSeq" id="XP_022760117.1"/>
    </source>
</evidence>
<dbReference type="Gene3D" id="3.40.50.1820">
    <property type="entry name" value="alpha/beta hydrolase"/>
    <property type="match status" value="1"/>
</dbReference>
<comment type="similarity">
    <text evidence="1 5">Belongs to the AB hydrolase superfamily. Lipase family.</text>
</comment>
<dbReference type="InterPro" id="IPR029058">
    <property type="entry name" value="AB_hydrolase_fold"/>
</dbReference>
<proteinExistence type="inferred from homology"/>
<protein>
    <recommendedName>
        <fullName evidence="5">Phospholipase A1</fullName>
        <ecNumber evidence="5">3.1.1.-</ecNumber>
    </recommendedName>
</protein>
<dbReference type="GO" id="GO:0005737">
    <property type="term" value="C:cytoplasm"/>
    <property type="evidence" value="ECO:0007669"/>
    <property type="project" value="UniProtKB-ARBA"/>
</dbReference>
<gene>
    <name evidence="8" type="primary">LOC111306557</name>
</gene>
<evidence type="ECO:0000256" key="5">
    <source>
        <dbReference type="RuleBase" id="RU367093"/>
    </source>
</evidence>
<dbReference type="Pfam" id="PF01764">
    <property type="entry name" value="Lipase_3"/>
    <property type="match status" value="1"/>
</dbReference>
<accession>A0A6P6A5P3</accession>
<keyword evidence="3 5" id="KW-0442">Lipid degradation</keyword>
<name>A0A6P6A5P3_DURZI</name>
<evidence type="ECO:0000256" key="3">
    <source>
        <dbReference type="ARBA" id="ARBA00022963"/>
    </source>
</evidence>
<dbReference type="Proteomes" id="UP000515121">
    <property type="component" value="Unplaced"/>
</dbReference>
<dbReference type="OrthoDB" id="438440at2759"/>
<evidence type="ECO:0000313" key="7">
    <source>
        <dbReference type="Proteomes" id="UP000515121"/>
    </source>
</evidence>
<dbReference type="GO" id="GO:0016042">
    <property type="term" value="P:lipid catabolic process"/>
    <property type="evidence" value="ECO:0007669"/>
    <property type="project" value="UniProtKB-UniRule"/>
</dbReference>
<dbReference type="RefSeq" id="XP_022760117.1">
    <property type="nucleotide sequence ID" value="XM_022904382.1"/>
</dbReference>
<dbReference type="GeneID" id="111306557"/>
<evidence type="ECO:0000256" key="1">
    <source>
        <dbReference type="ARBA" id="ARBA00010701"/>
    </source>
</evidence>
<dbReference type="FunFam" id="3.40.50.1820:FF:000065">
    <property type="entry name" value="Phospholipase A1-II 3"/>
    <property type="match status" value="1"/>
</dbReference>
<dbReference type="InterPro" id="IPR033556">
    <property type="entry name" value="PLA"/>
</dbReference>
<feature type="domain" description="Fungal lipase-type" evidence="6">
    <location>
        <begin position="120"/>
        <end position="279"/>
    </location>
</feature>
<dbReference type="AlphaFoldDB" id="A0A6P6A5P3"/>
<dbReference type="PANTHER" id="PTHR31828:SF20">
    <property type="entry name" value="PHOSPHOLIPASE A1"/>
    <property type="match status" value="1"/>
</dbReference>
<evidence type="ECO:0000256" key="2">
    <source>
        <dbReference type="ARBA" id="ARBA00022801"/>
    </source>
</evidence>
<dbReference type="PANTHER" id="PTHR31828">
    <property type="entry name" value="PHOSPHOLIPASE A1-IIGAMMA"/>
    <property type="match status" value="1"/>
</dbReference>
<dbReference type="InterPro" id="IPR002921">
    <property type="entry name" value="Fungal_lipase-type"/>
</dbReference>
<dbReference type="KEGG" id="dzi:111306557"/>
<comment type="function">
    <text evidence="5">Acylhydrolase that catalyzes the hydrolysis of phospholipids at the sn-1 position.</text>
</comment>
<keyword evidence="4 5" id="KW-0443">Lipid metabolism</keyword>
<dbReference type="GO" id="GO:0008970">
    <property type="term" value="F:phospholipase A1 activity"/>
    <property type="evidence" value="ECO:0007669"/>
    <property type="project" value="UniProtKB-UniRule"/>
</dbReference>
<organism evidence="7 8">
    <name type="scientific">Durio zibethinus</name>
    <name type="common">Durian</name>
    <dbReference type="NCBI Taxonomy" id="66656"/>
    <lineage>
        <taxon>Eukaryota</taxon>
        <taxon>Viridiplantae</taxon>
        <taxon>Streptophyta</taxon>
        <taxon>Embryophyta</taxon>
        <taxon>Tracheophyta</taxon>
        <taxon>Spermatophyta</taxon>
        <taxon>Magnoliopsida</taxon>
        <taxon>eudicotyledons</taxon>
        <taxon>Gunneridae</taxon>
        <taxon>Pentapetalae</taxon>
        <taxon>rosids</taxon>
        <taxon>malvids</taxon>
        <taxon>Malvales</taxon>
        <taxon>Malvaceae</taxon>
        <taxon>Helicteroideae</taxon>
        <taxon>Durio</taxon>
    </lineage>
</organism>
<keyword evidence="7" id="KW-1185">Reference proteome</keyword>
<dbReference type="EC" id="3.1.1.-" evidence="5"/>
<evidence type="ECO:0000256" key="4">
    <source>
        <dbReference type="ARBA" id="ARBA00023098"/>
    </source>
</evidence>
<keyword evidence="2 5" id="KW-0378">Hydrolase</keyword>
<evidence type="ECO:0000259" key="6">
    <source>
        <dbReference type="Pfam" id="PF01764"/>
    </source>
</evidence>